<dbReference type="EMBL" id="KQ964443">
    <property type="protein sequence ID" value="KXN72959.1"/>
    <property type="molecule type" value="Genomic_DNA"/>
</dbReference>
<keyword evidence="1" id="KW-0472">Membrane</keyword>
<evidence type="ECO:0000313" key="2">
    <source>
        <dbReference type="EMBL" id="KXN72959.1"/>
    </source>
</evidence>
<organism evidence="2 3">
    <name type="scientific">Conidiobolus coronatus (strain ATCC 28846 / CBS 209.66 / NRRL 28638)</name>
    <name type="common">Delacroixia coronata</name>
    <dbReference type="NCBI Taxonomy" id="796925"/>
    <lineage>
        <taxon>Eukaryota</taxon>
        <taxon>Fungi</taxon>
        <taxon>Fungi incertae sedis</taxon>
        <taxon>Zoopagomycota</taxon>
        <taxon>Entomophthoromycotina</taxon>
        <taxon>Entomophthoromycetes</taxon>
        <taxon>Entomophthorales</taxon>
        <taxon>Ancylistaceae</taxon>
        <taxon>Conidiobolus</taxon>
    </lineage>
</organism>
<reference evidence="2 3" key="1">
    <citation type="journal article" date="2015" name="Genome Biol. Evol.">
        <title>Phylogenomic analyses indicate that early fungi evolved digesting cell walls of algal ancestors of land plants.</title>
        <authorList>
            <person name="Chang Y."/>
            <person name="Wang S."/>
            <person name="Sekimoto S."/>
            <person name="Aerts A.L."/>
            <person name="Choi C."/>
            <person name="Clum A."/>
            <person name="LaButti K.M."/>
            <person name="Lindquist E.A."/>
            <person name="Yee Ngan C."/>
            <person name="Ohm R.A."/>
            <person name="Salamov A.A."/>
            <person name="Grigoriev I.V."/>
            <person name="Spatafora J.W."/>
            <person name="Berbee M.L."/>
        </authorList>
    </citation>
    <scope>NUCLEOTIDE SEQUENCE [LARGE SCALE GENOMIC DNA]</scope>
    <source>
        <strain evidence="2 3">NRRL 28638</strain>
    </source>
</reference>
<accession>A0A137PD71</accession>
<evidence type="ECO:0000313" key="3">
    <source>
        <dbReference type="Proteomes" id="UP000070444"/>
    </source>
</evidence>
<keyword evidence="1" id="KW-1133">Transmembrane helix</keyword>
<keyword evidence="3" id="KW-1185">Reference proteome</keyword>
<dbReference type="AlphaFoldDB" id="A0A137PD71"/>
<feature type="transmembrane region" description="Helical" evidence="1">
    <location>
        <begin position="25"/>
        <end position="46"/>
    </location>
</feature>
<keyword evidence="1" id="KW-0812">Transmembrane</keyword>
<name>A0A137PD71_CONC2</name>
<sequence length="54" mass="6270">MIQLPVEPVAHFLTFLLEKAIASQFFHNPLNLILMALFLALVYMNYGHKLKQLQ</sequence>
<proteinExistence type="predicted"/>
<dbReference type="Proteomes" id="UP000070444">
    <property type="component" value="Unassembled WGS sequence"/>
</dbReference>
<protein>
    <submittedName>
        <fullName evidence="2">Uncharacterized protein</fullName>
    </submittedName>
</protein>
<gene>
    <name evidence="2" type="ORF">CONCODRAFT_4104</name>
</gene>
<evidence type="ECO:0000256" key="1">
    <source>
        <dbReference type="SAM" id="Phobius"/>
    </source>
</evidence>